<evidence type="ECO:0000313" key="2">
    <source>
        <dbReference type="Proteomes" id="UP000322080"/>
    </source>
</evidence>
<evidence type="ECO:0000313" key="1">
    <source>
        <dbReference type="EMBL" id="TYB83373.1"/>
    </source>
</evidence>
<proteinExistence type="predicted"/>
<name>A0A5D0RPE4_9RHOB</name>
<comment type="caution">
    <text evidence="1">The sequence shown here is derived from an EMBL/GenBank/DDBJ whole genome shotgun (WGS) entry which is preliminary data.</text>
</comment>
<gene>
    <name evidence="1" type="ORF">FVF75_02545</name>
</gene>
<keyword evidence="2" id="KW-1185">Reference proteome</keyword>
<dbReference type="EMBL" id="VSIY01000003">
    <property type="protein sequence ID" value="TYB83373.1"/>
    <property type="molecule type" value="Genomic_DNA"/>
</dbReference>
<sequence>MALPSGREVTFHDVIWGEPGPTGLTVRFRFIEPDLATVIKSTPYDELEADMRALCEDFALGRIANIGPQPAQIVVSISDRPVAFGEADPEAAQVFEAYRPEGHTCIWEPF</sequence>
<dbReference type="InterPro" id="IPR045467">
    <property type="entry name" value="DUF6497"/>
</dbReference>
<dbReference type="Proteomes" id="UP000322080">
    <property type="component" value="Unassembled WGS sequence"/>
</dbReference>
<organism evidence="1 2">
    <name type="scientific">Maritimibacter fusiformis</name>
    <dbReference type="NCBI Taxonomy" id="2603819"/>
    <lineage>
        <taxon>Bacteria</taxon>
        <taxon>Pseudomonadati</taxon>
        <taxon>Pseudomonadota</taxon>
        <taxon>Alphaproteobacteria</taxon>
        <taxon>Rhodobacterales</taxon>
        <taxon>Roseobacteraceae</taxon>
        <taxon>Maritimibacter</taxon>
    </lineage>
</organism>
<dbReference type="AlphaFoldDB" id="A0A5D0RPE4"/>
<protein>
    <submittedName>
        <fullName evidence="1">Acetolactate synthase</fullName>
    </submittedName>
</protein>
<dbReference type="Pfam" id="PF20107">
    <property type="entry name" value="DUF6497"/>
    <property type="match status" value="1"/>
</dbReference>
<reference evidence="1 2" key="1">
    <citation type="submission" date="2019-08" db="EMBL/GenBank/DDBJ databases">
        <title>Identification of a novel species of the genus Boseongicola.</title>
        <authorList>
            <person name="Zhang X.-Q."/>
        </authorList>
    </citation>
    <scope>NUCLEOTIDE SEQUENCE [LARGE SCALE GENOMIC DNA]</scope>
    <source>
        <strain evidence="1 2">HY14</strain>
    </source>
</reference>
<accession>A0A5D0RPE4</accession>